<dbReference type="EMBL" id="OX465081">
    <property type="protein sequence ID" value="CAI9287224.1"/>
    <property type="molecule type" value="Genomic_DNA"/>
</dbReference>
<accession>A0AA35Z7S6</accession>
<evidence type="ECO:0000313" key="1">
    <source>
        <dbReference type="EMBL" id="CAI9287224.1"/>
    </source>
</evidence>
<gene>
    <name evidence="1" type="ORF">LSALG_LOCUS26599</name>
</gene>
<name>A0AA35Z7S6_LACSI</name>
<sequence length="92" mass="10243">MLFGKLYVKHMYQLFEFLFTPFDDASNPIITQAAFLATLTEVEIAEAVASAVVKALIEVNYETSKEILESSTYDAKDQASTINMRKMPGDLG</sequence>
<protein>
    <submittedName>
        <fullName evidence="1">Uncharacterized protein</fullName>
    </submittedName>
</protein>
<dbReference type="AlphaFoldDB" id="A0AA35Z7S6"/>
<proteinExistence type="predicted"/>
<reference evidence="1" key="1">
    <citation type="submission" date="2023-04" db="EMBL/GenBank/DDBJ databases">
        <authorList>
            <person name="Vijverberg K."/>
            <person name="Xiong W."/>
            <person name="Schranz E."/>
        </authorList>
    </citation>
    <scope>NUCLEOTIDE SEQUENCE</scope>
</reference>
<dbReference type="Proteomes" id="UP001177003">
    <property type="component" value="Chromosome 5"/>
</dbReference>
<organism evidence="1 2">
    <name type="scientific">Lactuca saligna</name>
    <name type="common">Willowleaf lettuce</name>
    <dbReference type="NCBI Taxonomy" id="75948"/>
    <lineage>
        <taxon>Eukaryota</taxon>
        <taxon>Viridiplantae</taxon>
        <taxon>Streptophyta</taxon>
        <taxon>Embryophyta</taxon>
        <taxon>Tracheophyta</taxon>
        <taxon>Spermatophyta</taxon>
        <taxon>Magnoliopsida</taxon>
        <taxon>eudicotyledons</taxon>
        <taxon>Gunneridae</taxon>
        <taxon>Pentapetalae</taxon>
        <taxon>asterids</taxon>
        <taxon>campanulids</taxon>
        <taxon>Asterales</taxon>
        <taxon>Asteraceae</taxon>
        <taxon>Cichorioideae</taxon>
        <taxon>Cichorieae</taxon>
        <taxon>Lactucinae</taxon>
        <taxon>Lactuca</taxon>
    </lineage>
</organism>
<evidence type="ECO:0000313" key="2">
    <source>
        <dbReference type="Proteomes" id="UP001177003"/>
    </source>
</evidence>
<keyword evidence="2" id="KW-1185">Reference proteome</keyword>